<organism evidence="2 3">
    <name type="scientific">Hesseltinella vesiculosa</name>
    <dbReference type="NCBI Taxonomy" id="101127"/>
    <lineage>
        <taxon>Eukaryota</taxon>
        <taxon>Fungi</taxon>
        <taxon>Fungi incertae sedis</taxon>
        <taxon>Mucoromycota</taxon>
        <taxon>Mucoromycotina</taxon>
        <taxon>Mucoromycetes</taxon>
        <taxon>Mucorales</taxon>
        <taxon>Cunninghamellaceae</taxon>
        <taxon>Hesseltinella</taxon>
    </lineage>
</organism>
<keyword evidence="1" id="KW-0812">Transmembrane</keyword>
<sequence length="136" mass="15574">MHAFAHLYKIADRSDHSIVLCSVYFFFSKRRKKNGPPNSTSASALRFQRVYTRQLVISDSRHSPGQAGSPSGTPNAWSRRLKVDASLLNWLSEARAALVFLFPSFSLSAFLFHFFLSFLSLFSFFWHVYDTTHSQC</sequence>
<dbReference type="EMBL" id="MCGT01000003">
    <property type="protein sequence ID" value="ORX61326.1"/>
    <property type="molecule type" value="Genomic_DNA"/>
</dbReference>
<name>A0A1X2GTE3_9FUNG</name>
<keyword evidence="1" id="KW-0472">Membrane</keyword>
<accession>A0A1X2GTE3</accession>
<protein>
    <submittedName>
        <fullName evidence="2">Uncharacterized protein</fullName>
    </submittedName>
</protein>
<gene>
    <name evidence="2" type="ORF">DM01DRAFT_1120289</name>
</gene>
<evidence type="ECO:0000256" key="1">
    <source>
        <dbReference type="SAM" id="Phobius"/>
    </source>
</evidence>
<keyword evidence="1" id="KW-1133">Transmembrane helix</keyword>
<comment type="caution">
    <text evidence="2">The sequence shown here is derived from an EMBL/GenBank/DDBJ whole genome shotgun (WGS) entry which is preliminary data.</text>
</comment>
<feature type="transmembrane region" description="Helical" evidence="1">
    <location>
        <begin position="96"/>
        <end position="129"/>
    </location>
</feature>
<reference evidence="2 3" key="1">
    <citation type="submission" date="2016-07" db="EMBL/GenBank/DDBJ databases">
        <title>Pervasive Adenine N6-methylation of Active Genes in Fungi.</title>
        <authorList>
            <consortium name="DOE Joint Genome Institute"/>
            <person name="Mondo S.J."/>
            <person name="Dannebaum R.O."/>
            <person name="Kuo R.C."/>
            <person name="Labutti K."/>
            <person name="Haridas S."/>
            <person name="Kuo A."/>
            <person name="Salamov A."/>
            <person name="Ahrendt S.R."/>
            <person name="Lipzen A."/>
            <person name="Sullivan W."/>
            <person name="Andreopoulos W.B."/>
            <person name="Clum A."/>
            <person name="Lindquist E."/>
            <person name="Daum C."/>
            <person name="Ramamoorthy G.K."/>
            <person name="Gryganskyi A."/>
            <person name="Culley D."/>
            <person name="Magnuson J.K."/>
            <person name="James T.Y."/>
            <person name="O'Malley M.A."/>
            <person name="Stajich J.E."/>
            <person name="Spatafora J.W."/>
            <person name="Visel A."/>
            <person name="Grigoriev I.V."/>
        </authorList>
    </citation>
    <scope>NUCLEOTIDE SEQUENCE [LARGE SCALE GENOMIC DNA]</scope>
    <source>
        <strain evidence="2 3">NRRL 3301</strain>
    </source>
</reference>
<evidence type="ECO:0000313" key="2">
    <source>
        <dbReference type="EMBL" id="ORX61326.1"/>
    </source>
</evidence>
<keyword evidence="3" id="KW-1185">Reference proteome</keyword>
<proteinExistence type="predicted"/>
<dbReference type="Proteomes" id="UP000242146">
    <property type="component" value="Unassembled WGS sequence"/>
</dbReference>
<evidence type="ECO:0000313" key="3">
    <source>
        <dbReference type="Proteomes" id="UP000242146"/>
    </source>
</evidence>
<dbReference type="AlphaFoldDB" id="A0A1X2GTE3"/>